<evidence type="ECO:0000256" key="10">
    <source>
        <dbReference type="ARBA" id="ARBA00023242"/>
    </source>
</evidence>
<dbReference type="GO" id="GO:0005634">
    <property type="term" value="C:nucleus"/>
    <property type="evidence" value="ECO:0007669"/>
    <property type="project" value="UniProtKB-SubCell"/>
</dbReference>
<organism evidence="16 17">
    <name type="scientific">Symbiodinium microadriaticum</name>
    <name type="common">Dinoflagellate</name>
    <name type="synonym">Zooxanthella microadriatica</name>
    <dbReference type="NCBI Taxonomy" id="2951"/>
    <lineage>
        <taxon>Eukaryota</taxon>
        <taxon>Sar</taxon>
        <taxon>Alveolata</taxon>
        <taxon>Dinophyceae</taxon>
        <taxon>Suessiales</taxon>
        <taxon>Symbiodiniaceae</taxon>
        <taxon>Symbiodinium</taxon>
    </lineage>
</organism>
<keyword evidence="17" id="KW-1185">Reference proteome</keyword>
<name>A0A1Q9DZ80_SYMMI</name>
<evidence type="ECO:0000256" key="12">
    <source>
        <dbReference type="ARBA" id="ARBA00041798"/>
    </source>
</evidence>
<keyword evidence="8" id="KW-0833">Ubl conjugation pathway</keyword>
<proteinExistence type="predicted"/>
<dbReference type="CDD" id="cd23809">
    <property type="entry name" value="UBCc_UBE2Z"/>
    <property type="match status" value="1"/>
</dbReference>
<dbReference type="OrthoDB" id="434693at2759"/>
<evidence type="ECO:0000256" key="14">
    <source>
        <dbReference type="ARBA" id="ARBA00042401"/>
    </source>
</evidence>
<evidence type="ECO:0000256" key="2">
    <source>
        <dbReference type="ARBA" id="ARBA00004496"/>
    </source>
</evidence>
<dbReference type="Gene3D" id="3.10.110.10">
    <property type="entry name" value="Ubiquitin Conjugating Enzyme"/>
    <property type="match status" value="1"/>
</dbReference>
<dbReference type="PANTHER" id="PTHR46116:SF26">
    <property type="entry name" value="UBIQUITIN-CONJUGATING ENZYME E2 Z"/>
    <property type="match status" value="1"/>
</dbReference>
<evidence type="ECO:0000256" key="4">
    <source>
        <dbReference type="ARBA" id="ARBA00022490"/>
    </source>
</evidence>
<evidence type="ECO:0000256" key="6">
    <source>
        <dbReference type="ARBA" id="ARBA00022703"/>
    </source>
</evidence>
<evidence type="ECO:0000256" key="11">
    <source>
        <dbReference type="ARBA" id="ARBA00039894"/>
    </source>
</evidence>
<evidence type="ECO:0000256" key="1">
    <source>
        <dbReference type="ARBA" id="ARBA00004123"/>
    </source>
</evidence>
<evidence type="ECO:0000256" key="5">
    <source>
        <dbReference type="ARBA" id="ARBA00022679"/>
    </source>
</evidence>
<dbReference type="EMBL" id="LSRX01000326">
    <property type="protein sequence ID" value="OLQ00481.1"/>
    <property type="molecule type" value="Genomic_DNA"/>
</dbReference>
<evidence type="ECO:0000259" key="15">
    <source>
        <dbReference type="PROSITE" id="PS50127"/>
    </source>
</evidence>
<dbReference type="GO" id="GO:0004869">
    <property type="term" value="F:cysteine-type endopeptidase inhibitor activity"/>
    <property type="evidence" value="ECO:0007669"/>
    <property type="project" value="TreeGrafter"/>
</dbReference>
<keyword evidence="4" id="KW-0963">Cytoplasm</keyword>
<dbReference type="PROSITE" id="PS50127">
    <property type="entry name" value="UBC_2"/>
    <property type="match status" value="1"/>
</dbReference>
<keyword evidence="7" id="KW-0547">Nucleotide-binding</keyword>
<sequence>MESGLRRLQRDLKTIQGEGGSPTVHVSPRGDDLSCLDALVIGPPDTPYDGALLHFQLRVSGSYPLNPPEVRFLTTEAGKLRLHPQLYADGKVCLSILGTWHGPRWTASSSIRTVLLSIQSLLCEDPLRCEPGMETAPDDKVELANVFVVHESVRVGILSMLESGPSWGEEESAQVLTSAAWVVSTRVIGWL</sequence>
<dbReference type="GO" id="GO:0005524">
    <property type="term" value="F:ATP binding"/>
    <property type="evidence" value="ECO:0007669"/>
    <property type="project" value="UniProtKB-KW"/>
</dbReference>
<gene>
    <name evidence="16" type="primary">ube2z</name>
    <name evidence="16" type="ORF">AK812_SmicGene16860</name>
</gene>
<dbReference type="SMART" id="SM00212">
    <property type="entry name" value="UBCc"/>
    <property type="match status" value="1"/>
</dbReference>
<dbReference type="OMA" id="PLIFAHE"/>
<dbReference type="Pfam" id="PF00179">
    <property type="entry name" value="UQ_con"/>
    <property type="match status" value="1"/>
</dbReference>
<evidence type="ECO:0000256" key="7">
    <source>
        <dbReference type="ARBA" id="ARBA00022741"/>
    </source>
</evidence>
<feature type="domain" description="UBC core" evidence="15">
    <location>
        <begin position="3"/>
        <end position="162"/>
    </location>
</feature>
<accession>A0A1Q9DZ80</accession>
<evidence type="ECO:0000256" key="9">
    <source>
        <dbReference type="ARBA" id="ARBA00022840"/>
    </source>
</evidence>
<comment type="subcellular location">
    <subcellularLocation>
        <location evidence="2">Cytoplasm</location>
    </subcellularLocation>
    <subcellularLocation>
        <location evidence="1">Nucleus</location>
    </subcellularLocation>
</comment>
<dbReference type="PANTHER" id="PTHR46116">
    <property type="entry name" value="(E3-INDEPENDENT) E2 UBIQUITIN-CONJUGATING ENZYME"/>
    <property type="match status" value="1"/>
</dbReference>
<dbReference type="SUPFAM" id="SSF54495">
    <property type="entry name" value="UBC-like"/>
    <property type="match status" value="1"/>
</dbReference>
<dbReference type="InterPro" id="IPR016135">
    <property type="entry name" value="UBQ-conjugating_enzyme/RWD"/>
</dbReference>
<keyword evidence="9" id="KW-0067">ATP-binding</keyword>
<evidence type="ECO:0000313" key="16">
    <source>
        <dbReference type="EMBL" id="OLQ00481.1"/>
    </source>
</evidence>
<evidence type="ECO:0000256" key="8">
    <source>
        <dbReference type="ARBA" id="ARBA00022786"/>
    </source>
</evidence>
<dbReference type="Proteomes" id="UP000186817">
    <property type="component" value="Unassembled WGS sequence"/>
</dbReference>
<dbReference type="AlphaFoldDB" id="A0A1Q9DZ80"/>
<dbReference type="InterPro" id="IPR000608">
    <property type="entry name" value="UBC"/>
</dbReference>
<reference evidence="16 17" key="1">
    <citation type="submission" date="2016-02" db="EMBL/GenBank/DDBJ databases">
        <title>Genome analysis of coral dinoflagellate symbionts highlights evolutionary adaptations to a symbiotic lifestyle.</title>
        <authorList>
            <person name="Aranda M."/>
            <person name="Li Y."/>
            <person name="Liew Y.J."/>
            <person name="Baumgarten S."/>
            <person name="Simakov O."/>
            <person name="Wilson M."/>
            <person name="Piel J."/>
            <person name="Ashoor H."/>
            <person name="Bougouffa S."/>
            <person name="Bajic V.B."/>
            <person name="Ryu T."/>
            <person name="Ravasi T."/>
            <person name="Bayer T."/>
            <person name="Micklem G."/>
            <person name="Kim H."/>
            <person name="Bhak J."/>
            <person name="Lajeunesse T.C."/>
            <person name="Voolstra C.R."/>
        </authorList>
    </citation>
    <scope>NUCLEOTIDE SEQUENCE [LARGE SCALE GENOMIC DNA]</scope>
    <source>
        <strain evidence="16 17">CCMP2467</strain>
    </source>
</reference>
<evidence type="ECO:0000256" key="3">
    <source>
        <dbReference type="ARBA" id="ARBA00012486"/>
    </source>
</evidence>
<comment type="caution">
    <text evidence="16">The sequence shown here is derived from an EMBL/GenBank/DDBJ whole genome shotgun (WGS) entry which is preliminary data.</text>
</comment>
<evidence type="ECO:0000313" key="17">
    <source>
        <dbReference type="Proteomes" id="UP000186817"/>
    </source>
</evidence>
<dbReference type="GO" id="GO:0005737">
    <property type="term" value="C:cytoplasm"/>
    <property type="evidence" value="ECO:0007669"/>
    <property type="project" value="UniProtKB-SubCell"/>
</dbReference>
<protein>
    <recommendedName>
        <fullName evidence="11">Ubiquitin-conjugating enzyme E2 Z</fullName>
        <ecNumber evidence="3">2.3.2.23</ecNumber>
    </recommendedName>
    <alternativeName>
        <fullName evidence="12">E2 ubiquitin-conjugating enzyme Z</fullName>
    </alternativeName>
    <alternativeName>
        <fullName evidence="14">Ubiquitin carrier protein Z</fullName>
    </alternativeName>
    <alternativeName>
        <fullName evidence="13">Ubiquitin-protein ligase Z</fullName>
    </alternativeName>
</protein>
<keyword evidence="5" id="KW-0808">Transferase</keyword>
<keyword evidence="6" id="KW-0053">Apoptosis</keyword>
<keyword evidence="10" id="KW-0539">Nucleus</keyword>
<evidence type="ECO:0000256" key="13">
    <source>
        <dbReference type="ARBA" id="ARBA00042316"/>
    </source>
</evidence>
<dbReference type="EC" id="2.3.2.23" evidence="3"/>
<dbReference type="GO" id="GO:0061631">
    <property type="term" value="F:ubiquitin conjugating enzyme activity"/>
    <property type="evidence" value="ECO:0007669"/>
    <property type="project" value="UniProtKB-EC"/>
</dbReference>